<keyword evidence="4" id="KW-0963">Cytoplasm</keyword>
<evidence type="ECO:0000256" key="5">
    <source>
        <dbReference type="ARBA" id="ARBA00022552"/>
    </source>
</evidence>
<dbReference type="InterPro" id="IPR049560">
    <property type="entry name" value="MeTrfase_RsmB-F_NOP2_cat"/>
</dbReference>
<dbReference type="SUPFAM" id="SSF48013">
    <property type="entry name" value="NusB-like"/>
    <property type="match status" value="1"/>
</dbReference>
<accession>A0A1H3A5E8</accession>
<evidence type="ECO:0000256" key="1">
    <source>
        <dbReference type="ARBA" id="ARBA00002724"/>
    </source>
</evidence>
<dbReference type="InterPro" id="IPR035926">
    <property type="entry name" value="NusB-like_sf"/>
</dbReference>
<dbReference type="CDD" id="cd02440">
    <property type="entry name" value="AdoMet_MTases"/>
    <property type="match status" value="1"/>
</dbReference>
<evidence type="ECO:0000256" key="2">
    <source>
        <dbReference type="ARBA" id="ARBA00004496"/>
    </source>
</evidence>
<evidence type="ECO:0000256" key="4">
    <source>
        <dbReference type="ARBA" id="ARBA00022490"/>
    </source>
</evidence>
<dbReference type="Proteomes" id="UP000182379">
    <property type="component" value="Unassembled WGS sequence"/>
</dbReference>
<evidence type="ECO:0000313" key="15">
    <source>
        <dbReference type="EMBL" id="SDX24825.1"/>
    </source>
</evidence>
<dbReference type="GO" id="GO:0005737">
    <property type="term" value="C:cytoplasm"/>
    <property type="evidence" value="ECO:0007669"/>
    <property type="project" value="UniProtKB-SubCell"/>
</dbReference>
<keyword evidence="7 13" id="KW-0808">Transferase</keyword>
<dbReference type="InterPro" id="IPR054728">
    <property type="entry name" value="RsmB-like_ferredoxin"/>
</dbReference>
<comment type="catalytic activity">
    <reaction evidence="12">
        <text>cytidine(967) in 16S rRNA + S-adenosyl-L-methionine = 5-methylcytidine(967) in 16S rRNA + S-adenosyl-L-homocysteine + H(+)</text>
        <dbReference type="Rhea" id="RHEA:42748"/>
        <dbReference type="Rhea" id="RHEA-COMP:10219"/>
        <dbReference type="Rhea" id="RHEA-COMP:10220"/>
        <dbReference type="ChEBI" id="CHEBI:15378"/>
        <dbReference type="ChEBI" id="CHEBI:57856"/>
        <dbReference type="ChEBI" id="CHEBI:59789"/>
        <dbReference type="ChEBI" id="CHEBI:74483"/>
        <dbReference type="ChEBI" id="CHEBI:82748"/>
        <dbReference type="EC" id="2.1.1.176"/>
    </reaction>
</comment>
<dbReference type="NCBIfam" id="TIGR00563">
    <property type="entry name" value="rsmB"/>
    <property type="match status" value="1"/>
</dbReference>
<comment type="similarity">
    <text evidence="13">Belongs to the class I-like SAM-binding methyltransferase superfamily. RsmB/NOP family.</text>
</comment>
<organism evidence="15 16">
    <name type="scientific">Acidaminococcus fermentans</name>
    <dbReference type="NCBI Taxonomy" id="905"/>
    <lineage>
        <taxon>Bacteria</taxon>
        <taxon>Bacillati</taxon>
        <taxon>Bacillota</taxon>
        <taxon>Negativicutes</taxon>
        <taxon>Acidaminococcales</taxon>
        <taxon>Acidaminococcaceae</taxon>
        <taxon>Acidaminococcus</taxon>
    </lineage>
</organism>
<evidence type="ECO:0000256" key="10">
    <source>
        <dbReference type="ARBA" id="ARBA00030399"/>
    </source>
</evidence>
<feature type="domain" description="SAM-dependent MTase RsmB/NOP-type" evidence="14">
    <location>
        <begin position="175"/>
        <end position="445"/>
    </location>
</feature>
<feature type="binding site" evidence="13">
    <location>
        <position position="316"/>
    </location>
    <ligand>
        <name>S-adenosyl-L-methionine</name>
        <dbReference type="ChEBI" id="CHEBI:59789"/>
    </ligand>
</feature>
<dbReference type="GO" id="GO:0003723">
    <property type="term" value="F:RNA binding"/>
    <property type="evidence" value="ECO:0007669"/>
    <property type="project" value="UniProtKB-UniRule"/>
</dbReference>
<keyword evidence="5" id="KW-0698">rRNA processing</keyword>
<dbReference type="Pfam" id="PF01189">
    <property type="entry name" value="Methyltr_RsmB-F"/>
    <property type="match status" value="1"/>
</dbReference>
<feature type="binding site" evidence="13">
    <location>
        <begin position="265"/>
        <end position="271"/>
    </location>
    <ligand>
        <name>S-adenosyl-L-methionine</name>
        <dbReference type="ChEBI" id="CHEBI:59789"/>
    </ligand>
</feature>
<dbReference type="PROSITE" id="PS51686">
    <property type="entry name" value="SAM_MT_RSMB_NOP"/>
    <property type="match status" value="1"/>
</dbReference>
<dbReference type="InterPro" id="IPR023267">
    <property type="entry name" value="RCMT"/>
</dbReference>
<evidence type="ECO:0000256" key="7">
    <source>
        <dbReference type="ARBA" id="ARBA00022679"/>
    </source>
</evidence>
<dbReference type="InterPro" id="IPR004573">
    <property type="entry name" value="rRNA_ssu_MeTfrase_B"/>
</dbReference>
<dbReference type="EMBL" id="FNOP01000018">
    <property type="protein sequence ID" value="SDX24825.1"/>
    <property type="molecule type" value="Genomic_DNA"/>
</dbReference>
<evidence type="ECO:0000256" key="8">
    <source>
        <dbReference type="ARBA" id="ARBA00022691"/>
    </source>
</evidence>
<keyword evidence="8 13" id="KW-0949">S-adenosyl-L-methionine</keyword>
<dbReference type="InterPro" id="IPR029063">
    <property type="entry name" value="SAM-dependent_MTases_sf"/>
</dbReference>
<dbReference type="SUPFAM" id="SSF53335">
    <property type="entry name" value="S-adenosyl-L-methionine-dependent methyltransferases"/>
    <property type="match status" value="1"/>
</dbReference>
<keyword evidence="9 13" id="KW-0694">RNA-binding</keyword>
<evidence type="ECO:0000256" key="11">
    <source>
        <dbReference type="ARBA" id="ARBA00031088"/>
    </source>
</evidence>
<evidence type="ECO:0000256" key="3">
    <source>
        <dbReference type="ARBA" id="ARBA00012140"/>
    </source>
</evidence>
<dbReference type="InterPro" id="IPR006027">
    <property type="entry name" value="NusB_RsmB_TIM44"/>
</dbReference>
<evidence type="ECO:0000256" key="6">
    <source>
        <dbReference type="ARBA" id="ARBA00022603"/>
    </source>
</evidence>
<dbReference type="RefSeq" id="WP_074708036.1">
    <property type="nucleotide sequence ID" value="NZ_CBCSNF010000029.1"/>
</dbReference>
<feature type="active site" description="Nucleophile" evidence="13">
    <location>
        <position position="387"/>
    </location>
</feature>
<feature type="binding site" evidence="13">
    <location>
        <position position="289"/>
    </location>
    <ligand>
        <name>S-adenosyl-L-methionine</name>
        <dbReference type="ChEBI" id="CHEBI:59789"/>
    </ligand>
</feature>
<proteinExistence type="inferred from homology"/>
<dbReference type="GO" id="GO:0006355">
    <property type="term" value="P:regulation of DNA-templated transcription"/>
    <property type="evidence" value="ECO:0007669"/>
    <property type="project" value="InterPro"/>
</dbReference>
<protein>
    <recommendedName>
        <fullName evidence="3">16S rRNA (cytosine(967)-C(5))-methyltransferase</fullName>
        <ecNumber evidence="3">2.1.1.176</ecNumber>
    </recommendedName>
    <alternativeName>
        <fullName evidence="10">16S rRNA m5C967 methyltransferase</fullName>
    </alternativeName>
    <alternativeName>
        <fullName evidence="11">rRNA (cytosine-C(5)-)-methyltransferase RsmB</fullName>
    </alternativeName>
</protein>
<reference evidence="15 16" key="1">
    <citation type="submission" date="2016-10" db="EMBL/GenBank/DDBJ databases">
        <authorList>
            <person name="Varghese N."/>
            <person name="Submissions S."/>
        </authorList>
    </citation>
    <scope>NUCLEOTIDE SEQUENCE [LARGE SCALE GENOMIC DNA]</scope>
    <source>
        <strain evidence="15 16">WCC6</strain>
    </source>
</reference>
<evidence type="ECO:0000313" key="16">
    <source>
        <dbReference type="Proteomes" id="UP000182379"/>
    </source>
</evidence>
<dbReference type="PRINTS" id="PR02008">
    <property type="entry name" value="RCMTFAMILY"/>
</dbReference>
<dbReference type="GO" id="GO:0008649">
    <property type="term" value="F:rRNA methyltransferase activity"/>
    <property type="evidence" value="ECO:0007669"/>
    <property type="project" value="InterPro"/>
</dbReference>
<evidence type="ECO:0000259" key="14">
    <source>
        <dbReference type="PROSITE" id="PS51686"/>
    </source>
</evidence>
<dbReference type="Pfam" id="PF01029">
    <property type="entry name" value="NusB"/>
    <property type="match status" value="1"/>
</dbReference>
<evidence type="ECO:0000256" key="9">
    <source>
        <dbReference type="ARBA" id="ARBA00022884"/>
    </source>
</evidence>
<dbReference type="Pfam" id="PF22458">
    <property type="entry name" value="RsmF-B_ferredox"/>
    <property type="match status" value="1"/>
</dbReference>
<gene>
    <name evidence="15" type="ORF">SAMN05216495_11841</name>
</gene>
<dbReference type="NCBIfam" id="NF011494">
    <property type="entry name" value="PRK14902.1"/>
    <property type="match status" value="1"/>
</dbReference>
<feature type="binding site" evidence="13">
    <location>
        <position position="334"/>
    </location>
    <ligand>
        <name>S-adenosyl-L-methionine</name>
        <dbReference type="ChEBI" id="CHEBI:59789"/>
    </ligand>
</feature>
<keyword evidence="6 13" id="KW-0489">Methyltransferase</keyword>
<comment type="function">
    <text evidence="1">Specifically methylates the cytosine at position 967 (m5C967) of 16S rRNA.</text>
</comment>
<dbReference type="PANTHER" id="PTHR22807">
    <property type="entry name" value="NOP2 YEAST -RELATED NOL1/NOP2/FMU SUN DOMAIN-CONTAINING"/>
    <property type="match status" value="1"/>
</dbReference>
<dbReference type="Gene3D" id="1.10.940.10">
    <property type="entry name" value="NusB-like"/>
    <property type="match status" value="1"/>
</dbReference>
<sequence>MKGTAKNPREAALLILEQIFLRGAYANLALAQGLRGAPLSPLDRKLTTELVYGTVKTMGTLDWYLSRVVNRPLRKLDPLVLVILRLGAYQLLYLDRIPASAACNESVKLAKKWVHEGAGKLVNGALRQLARTRDQWKFPQGPDHELERIALEYYHPEWLVRRWKFRYGLEEAVKLCAFDNARPAFSFRVNTLRDTREGLQEKLAEKGIRTRPSQWSPDGLLCDSLPSLDDLVEGFGPDIYIQDESSMLDAAVLDPQPGERVLDLCSAPGGKTTHLAQKMQDQGEILALDLYDHKLALVRENARRLGIHCIRTEKQDGTVFVPEWENTAHRVLVDAPCSGLGVLNRRAEARWTKEERSLSQFPPLQKKILANGARYVMPGGRLLYSTCTLEQDENTRVRKWFLENHPEFAPAAFPHPLTGEPVEELQILPQRDGINGFYLCLFEKRK</sequence>
<name>A0A1H3A5E8_ACIFE</name>
<dbReference type="Gene3D" id="3.40.50.150">
    <property type="entry name" value="Vaccinia Virus protein VP39"/>
    <property type="match status" value="1"/>
</dbReference>
<evidence type="ECO:0000256" key="13">
    <source>
        <dbReference type="PROSITE-ProRule" id="PRU01023"/>
    </source>
</evidence>
<dbReference type="InterPro" id="IPR001678">
    <property type="entry name" value="MeTrfase_RsmB-F_NOP2_dom"/>
</dbReference>
<dbReference type="Gene3D" id="3.30.70.1170">
    <property type="entry name" value="Sun protein, domain 3"/>
    <property type="match status" value="1"/>
</dbReference>
<evidence type="ECO:0000256" key="12">
    <source>
        <dbReference type="ARBA" id="ARBA00047283"/>
    </source>
</evidence>
<dbReference type="AlphaFoldDB" id="A0A1H3A5E8"/>
<comment type="caution">
    <text evidence="15">The sequence shown here is derived from an EMBL/GenBank/DDBJ whole genome shotgun (WGS) entry which is preliminary data.</text>
</comment>
<dbReference type="EC" id="2.1.1.176" evidence="3"/>
<comment type="subcellular location">
    <subcellularLocation>
        <location evidence="2">Cytoplasm</location>
    </subcellularLocation>
</comment>
<dbReference type="PANTHER" id="PTHR22807:SF53">
    <property type="entry name" value="RIBOSOMAL RNA SMALL SUBUNIT METHYLTRANSFERASE B-RELATED"/>
    <property type="match status" value="1"/>
</dbReference>